<accession>A0A5J5H5N9</accession>
<dbReference type="AlphaFoldDB" id="A0A5J5H5N9"/>
<proteinExistence type="predicted"/>
<sequence>MLKKLQTYFPTAIATDVSPSLERNDLYWFKDDGNKPFWLGVPKSEISDGQLELLSTLYEIVSLDHSVSLIGSAKEWHSFLFNEDKPPTNLKTNIRFIQFQINTIDQNIKDLEMAIKEFFHKCLAFIWLDESNGIVIEEKTEMAYSEDDFQSISVTLESDFYIKSFFYIGKFRNGTRKLREDFFLERELFLEAIKHLSTERIFSFEKIFPTILAANLPKAASELLYTDIIHILKEDTELRDTMKVFLEHNSNTSLAAKKLFIHRNTLQYRLNRFSEKTNIDLKEINSVLTVYIACLLAKNKG</sequence>
<dbReference type="RefSeq" id="WP_150442215.1">
    <property type="nucleotide sequence ID" value="NZ_VYKL01000039.1"/>
</dbReference>
<gene>
    <name evidence="2" type="ORF">F4V44_22290</name>
</gene>
<dbReference type="PANTHER" id="PTHR33744:SF15">
    <property type="entry name" value="CARBOHYDRATE DIACID REGULATOR"/>
    <property type="match status" value="1"/>
</dbReference>
<organism evidence="2 3">
    <name type="scientific">Niallia endozanthoxylica</name>
    <dbReference type="NCBI Taxonomy" id="2036016"/>
    <lineage>
        <taxon>Bacteria</taxon>
        <taxon>Bacillati</taxon>
        <taxon>Bacillota</taxon>
        <taxon>Bacilli</taxon>
        <taxon>Bacillales</taxon>
        <taxon>Bacillaceae</taxon>
        <taxon>Niallia</taxon>
    </lineage>
</organism>
<feature type="domain" description="PucR C-terminal helix-turn-helix" evidence="1">
    <location>
        <begin position="238"/>
        <end position="295"/>
    </location>
</feature>
<name>A0A5J5H5N9_9BACI</name>
<dbReference type="SUPFAM" id="SSF46689">
    <property type="entry name" value="Homeodomain-like"/>
    <property type="match status" value="1"/>
</dbReference>
<protein>
    <recommendedName>
        <fullName evidence="1">PucR C-terminal helix-turn-helix domain-containing protein</fullName>
    </recommendedName>
</protein>
<dbReference type="InterPro" id="IPR042070">
    <property type="entry name" value="PucR_C-HTH_sf"/>
</dbReference>
<dbReference type="InterPro" id="IPR025736">
    <property type="entry name" value="PucR_C-HTH_dom"/>
</dbReference>
<dbReference type="Pfam" id="PF13556">
    <property type="entry name" value="HTH_30"/>
    <property type="match status" value="1"/>
</dbReference>
<dbReference type="OrthoDB" id="9792148at2"/>
<dbReference type="Proteomes" id="UP000326671">
    <property type="component" value="Unassembled WGS sequence"/>
</dbReference>
<dbReference type="InterPro" id="IPR009057">
    <property type="entry name" value="Homeodomain-like_sf"/>
</dbReference>
<dbReference type="InterPro" id="IPR051448">
    <property type="entry name" value="CdaR-like_regulators"/>
</dbReference>
<keyword evidence="3" id="KW-1185">Reference proteome</keyword>
<comment type="caution">
    <text evidence="2">The sequence shown here is derived from an EMBL/GenBank/DDBJ whole genome shotgun (WGS) entry which is preliminary data.</text>
</comment>
<dbReference type="PANTHER" id="PTHR33744">
    <property type="entry name" value="CARBOHYDRATE DIACID REGULATOR"/>
    <property type="match status" value="1"/>
</dbReference>
<dbReference type="Gene3D" id="1.10.10.2840">
    <property type="entry name" value="PucR C-terminal helix-turn-helix domain"/>
    <property type="match status" value="1"/>
</dbReference>
<evidence type="ECO:0000313" key="2">
    <source>
        <dbReference type="EMBL" id="KAA9015989.1"/>
    </source>
</evidence>
<evidence type="ECO:0000313" key="3">
    <source>
        <dbReference type="Proteomes" id="UP000326671"/>
    </source>
</evidence>
<dbReference type="EMBL" id="VYKL01000039">
    <property type="protein sequence ID" value="KAA9015989.1"/>
    <property type="molecule type" value="Genomic_DNA"/>
</dbReference>
<evidence type="ECO:0000259" key="1">
    <source>
        <dbReference type="Pfam" id="PF13556"/>
    </source>
</evidence>
<reference evidence="2 3" key="1">
    <citation type="submission" date="2019-09" db="EMBL/GenBank/DDBJ databases">
        <title>Whole genome sequences of isolates from the Mars Exploration Rovers.</title>
        <authorList>
            <person name="Seuylemezian A."/>
            <person name="Vaishampayan P."/>
        </authorList>
    </citation>
    <scope>NUCLEOTIDE SEQUENCE [LARGE SCALE GENOMIC DNA]</scope>
    <source>
        <strain evidence="2 3">MER_TA_151</strain>
    </source>
</reference>